<gene>
    <name evidence="2" type="ORF">TRFO_29682</name>
</gene>
<dbReference type="Proteomes" id="UP000179807">
    <property type="component" value="Unassembled WGS sequence"/>
</dbReference>
<feature type="region of interest" description="Disordered" evidence="1">
    <location>
        <begin position="1"/>
        <end position="22"/>
    </location>
</feature>
<dbReference type="EMBL" id="MLAK01000843">
    <property type="protein sequence ID" value="OHT03026.1"/>
    <property type="molecule type" value="Genomic_DNA"/>
</dbReference>
<name>A0A1J4JWD8_9EUKA</name>
<protein>
    <submittedName>
        <fullName evidence="2">Uncharacterized protein</fullName>
    </submittedName>
</protein>
<comment type="caution">
    <text evidence="2">The sequence shown here is derived from an EMBL/GenBank/DDBJ whole genome shotgun (WGS) entry which is preliminary data.</text>
</comment>
<dbReference type="GeneID" id="94841623"/>
<dbReference type="OrthoDB" id="10644011at2759"/>
<organism evidence="2 3">
    <name type="scientific">Tritrichomonas foetus</name>
    <dbReference type="NCBI Taxonomy" id="1144522"/>
    <lineage>
        <taxon>Eukaryota</taxon>
        <taxon>Metamonada</taxon>
        <taxon>Parabasalia</taxon>
        <taxon>Tritrichomonadida</taxon>
        <taxon>Tritrichomonadidae</taxon>
        <taxon>Tritrichomonas</taxon>
    </lineage>
</organism>
<evidence type="ECO:0000256" key="1">
    <source>
        <dbReference type="SAM" id="MobiDB-lite"/>
    </source>
</evidence>
<accession>A0A1J4JWD8</accession>
<dbReference type="PANTHER" id="PTHR47026">
    <property type="entry name" value="PIGMENTOSA GTPASE REGULATOR-LIKE PROTEIN, PUTATIVE-RELATED"/>
    <property type="match status" value="1"/>
</dbReference>
<dbReference type="VEuPathDB" id="TrichDB:TRFO_29682"/>
<evidence type="ECO:0000313" key="2">
    <source>
        <dbReference type="EMBL" id="OHT03026.1"/>
    </source>
</evidence>
<dbReference type="RefSeq" id="XP_068356162.1">
    <property type="nucleotide sequence ID" value="XM_068506919.1"/>
</dbReference>
<dbReference type="AlphaFoldDB" id="A0A1J4JWD8"/>
<proteinExistence type="predicted"/>
<evidence type="ECO:0000313" key="3">
    <source>
        <dbReference type="Proteomes" id="UP000179807"/>
    </source>
</evidence>
<dbReference type="PANTHER" id="PTHR47026:SF2">
    <property type="entry name" value="FLAGELLAR ASSOCIATED PROTEIN"/>
    <property type="match status" value="1"/>
</dbReference>
<keyword evidence="3" id="KW-1185">Reference proteome</keyword>
<reference evidence="2" key="1">
    <citation type="submission" date="2016-10" db="EMBL/GenBank/DDBJ databases">
        <authorList>
            <person name="Benchimol M."/>
            <person name="Almeida L.G."/>
            <person name="Vasconcelos A.T."/>
            <person name="Perreira-Neves A."/>
            <person name="Rosa I.A."/>
            <person name="Tasca T."/>
            <person name="Bogo M.R."/>
            <person name="de Souza W."/>
        </authorList>
    </citation>
    <scope>NUCLEOTIDE SEQUENCE [LARGE SCALE GENOMIC DNA]</scope>
    <source>
        <strain evidence="2">K</strain>
    </source>
</reference>
<feature type="compositionally biased region" description="Basic and acidic residues" evidence="1">
    <location>
        <begin position="1"/>
        <end position="16"/>
    </location>
</feature>
<sequence>MSQIKLERGFKPKTDVTDEENEERISQLEEQLQQCEVDRDYEKADKLQLEYDYCMKVRAFFNRPKVIDNTLQKLEQLENARVQEEDELNDEMCERIDVLISNASDRLDEIEQRHTENLDRLDKRFDNPHFAALRLSPDVQALMKAEAYYVRQKNYKLAAAYKFQITNRTEHELNVTDQAANQTVVAAIEAAVRKYEYEKKGLHQKLENDQLKMRREAEKILLGIKFRYQKLRHAALGLGKTDPLPEEARETPKVLISLVEKFAPILKETESTYVPVSPVEPPVDSRPFLMAKSRQINEPRTRGMNSVRNPRVQRAIGRTANRSMTRSMAQTM</sequence>